<feature type="signal peptide" evidence="1">
    <location>
        <begin position="1"/>
        <end position="26"/>
    </location>
</feature>
<evidence type="ECO:0000313" key="3">
    <source>
        <dbReference type="EMBL" id="BBX11527.1"/>
    </source>
</evidence>
<dbReference type="GO" id="GO:0004190">
    <property type="term" value="F:aspartic-type endopeptidase activity"/>
    <property type="evidence" value="ECO:0007669"/>
    <property type="project" value="InterPro"/>
</dbReference>
<keyword evidence="4" id="KW-1185">Reference proteome</keyword>
<name>A0A7I7JHY1_9MYCO</name>
<dbReference type="Proteomes" id="UP000466997">
    <property type="component" value="Chromosome"/>
</dbReference>
<dbReference type="RefSeq" id="WP_193465736.1">
    <property type="nucleotide sequence ID" value="NZ_AP022562.1"/>
</dbReference>
<protein>
    <recommendedName>
        <fullName evidence="2">PE cleavage protein A C-terminal domain-containing protein</fullName>
    </recommendedName>
</protein>
<evidence type="ECO:0000256" key="1">
    <source>
        <dbReference type="SAM" id="SignalP"/>
    </source>
</evidence>
<evidence type="ECO:0000259" key="2">
    <source>
        <dbReference type="Pfam" id="PF20729"/>
    </source>
</evidence>
<organism evidence="3 4">
    <name type="scientific">Mycobacterium novum</name>
    <dbReference type="NCBI Taxonomy" id="2492438"/>
    <lineage>
        <taxon>Bacteria</taxon>
        <taxon>Bacillati</taxon>
        <taxon>Actinomycetota</taxon>
        <taxon>Actinomycetes</taxon>
        <taxon>Mycobacteriales</taxon>
        <taxon>Mycobacteriaceae</taxon>
        <taxon>Mycobacterium</taxon>
    </lineage>
</organism>
<dbReference type="AlphaFoldDB" id="A0A7I7JHY1"/>
<sequence>MFNLRGTIGRAALAGLAVTLPLGALAGATAARAEIDDLIDSVADAASVPLTVAGDGFGQPTIDLSIGGGEAISVALDTGSRGLVVSIWDVPWQDILNELQHFSFDDINFGAFPAGFTVGLDIPTSVDFGNGIVAEHTIVNGLLFSFPFSAIDAQAQAGAPVDGILGIGPNAGGSHLVTADLPGELGQGVLIDEPGGRLVFGAQPDTVDGMSPITTIQGAPFPGAPRDLDPIKIQFGDGPLVETGAVFDSGGKGGWVTSDAFMDYLLAENPPPDPDVFRLLEQFEIGFVPGGLPVSVYAPDGTLLYSYVTQDSAMTVMPNWLMKMLLNIDGVVNTGNAAFLHNPVYISNTDGGAMTFYGATPNPGANTVEL</sequence>
<proteinExistence type="predicted"/>
<accession>A0A7I7JHY1</accession>
<dbReference type="InterPro" id="IPR048054">
    <property type="entry name" value="PecA_C"/>
</dbReference>
<dbReference type="Gene3D" id="2.40.70.10">
    <property type="entry name" value="Acid Proteases"/>
    <property type="match status" value="1"/>
</dbReference>
<reference evidence="3 4" key="1">
    <citation type="journal article" date="2019" name="Emerg. Microbes Infect.">
        <title>Comprehensive subspecies identification of 175 nontuberculous mycobacteria species based on 7547 genomic profiles.</title>
        <authorList>
            <person name="Matsumoto Y."/>
            <person name="Kinjo T."/>
            <person name="Motooka D."/>
            <person name="Nabeya D."/>
            <person name="Jung N."/>
            <person name="Uechi K."/>
            <person name="Horii T."/>
            <person name="Iida T."/>
            <person name="Fujita J."/>
            <person name="Nakamura S."/>
        </authorList>
    </citation>
    <scope>NUCLEOTIDE SEQUENCE [LARGE SCALE GENOMIC DNA]</scope>
    <source>
        <strain evidence="3 4">JCM 6391</strain>
    </source>
</reference>
<keyword evidence="1" id="KW-0732">Signal</keyword>
<feature type="chain" id="PRO_5038458726" description="PE cleavage protein A C-terminal domain-containing protein" evidence="1">
    <location>
        <begin position="27"/>
        <end position="370"/>
    </location>
</feature>
<dbReference type="EMBL" id="AP022562">
    <property type="protein sequence ID" value="BBX11527.1"/>
    <property type="molecule type" value="Genomic_DNA"/>
</dbReference>
<dbReference type="Pfam" id="PF20729">
    <property type="entry name" value="PE-PGRS_C"/>
    <property type="match status" value="1"/>
</dbReference>
<evidence type="ECO:0000313" key="4">
    <source>
        <dbReference type="Proteomes" id="UP000466997"/>
    </source>
</evidence>
<dbReference type="InterPro" id="IPR021109">
    <property type="entry name" value="Peptidase_aspartic_dom_sf"/>
</dbReference>
<dbReference type="KEGG" id="mnm:MNVM_06080"/>
<feature type="domain" description="PE cleavage protein A C-terminal" evidence="2">
    <location>
        <begin position="47"/>
        <end position="354"/>
    </location>
</feature>
<gene>
    <name evidence="3" type="ORF">MNVM_06080</name>
</gene>